<dbReference type="OrthoDB" id="10307760at2759"/>
<protein>
    <submittedName>
        <fullName evidence="2">Uncharacterized protein</fullName>
    </submittedName>
</protein>
<evidence type="ECO:0000256" key="1">
    <source>
        <dbReference type="SAM" id="MobiDB-lite"/>
    </source>
</evidence>
<dbReference type="EMBL" id="JANBQB010000049">
    <property type="protein sequence ID" value="KAJ1983578.1"/>
    <property type="molecule type" value="Genomic_DNA"/>
</dbReference>
<accession>A0A9W8EEQ2</accession>
<name>A0A9W8EEQ2_9FUNG</name>
<comment type="caution">
    <text evidence="2">The sequence shown here is derived from an EMBL/GenBank/DDBJ whole genome shotgun (WGS) entry which is preliminary data.</text>
</comment>
<feature type="region of interest" description="Disordered" evidence="1">
    <location>
        <begin position="292"/>
        <end position="316"/>
    </location>
</feature>
<keyword evidence="3" id="KW-1185">Reference proteome</keyword>
<sequence>MTLENKATVPNAGHIPLFVMDPDRAWPQHIDKLFESMIAVPEACIAHLFQESISQYQSLNKDIQDAIGTILLIIPHTIRAMASLTLLTKPSQLTVHQQREVNMQFPQALYHLLNLTSVWKRAIVLFQSSIPSCTQELAPTLLAHLAEIKRTGLYHLNLVGQEVLRVWCHWQLLASGAVISTMAAMLDNQQAYITIYNQFQCIAQLFQRGLGLVVEAHRIAQCPPLALDYLSLLGSSSAQSDIGSRSAPHIAFAMPPMVPKAPLFRRCQRSLWGTLGLQRSLSLGMLHLPLSKPTSVKPSSTAQAEQPSPSPPAIKPALRKRLSAPFKPLKLSKPTSARFVPPLTRNPWPPFYQHENNSAEVNLFSSHGVDRLKARHVEQQSHQADKWQPKAPGTATRVNQWMSRAKSAWAELRMA</sequence>
<feature type="compositionally biased region" description="Low complexity" evidence="1">
    <location>
        <begin position="298"/>
        <end position="307"/>
    </location>
</feature>
<proteinExistence type="predicted"/>
<evidence type="ECO:0000313" key="2">
    <source>
        <dbReference type="EMBL" id="KAJ1983578.1"/>
    </source>
</evidence>
<dbReference type="Proteomes" id="UP001151582">
    <property type="component" value="Unassembled WGS sequence"/>
</dbReference>
<organism evidence="2 3">
    <name type="scientific">Dimargaris verticillata</name>
    <dbReference type="NCBI Taxonomy" id="2761393"/>
    <lineage>
        <taxon>Eukaryota</taxon>
        <taxon>Fungi</taxon>
        <taxon>Fungi incertae sedis</taxon>
        <taxon>Zoopagomycota</taxon>
        <taxon>Kickxellomycotina</taxon>
        <taxon>Dimargaritomycetes</taxon>
        <taxon>Dimargaritales</taxon>
        <taxon>Dimargaritaceae</taxon>
        <taxon>Dimargaris</taxon>
    </lineage>
</organism>
<evidence type="ECO:0000313" key="3">
    <source>
        <dbReference type="Proteomes" id="UP001151582"/>
    </source>
</evidence>
<gene>
    <name evidence="2" type="ORF">H4R34_001199</name>
</gene>
<reference evidence="2" key="1">
    <citation type="submission" date="2022-07" db="EMBL/GenBank/DDBJ databases">
        <title>Phylogenomic reconstructions and comparative analyses of Kickxellomycotina fungi.</title>
        <authorList>
            <person name="Reynolds N.K."/>
            <person name="Stajich J.E."/>
            <person name="Barry K."/>
            <person name="Grigoriev I.V."/>
            <person name="Crous P."/>
            <person name="Smith M.E."/>
        </authorList>
    </citation>
    <scope>NUCLEOTIDE SEQUENCE</scope>
    <source>
        <strain evidence="2">RSA 567</strain>
    </source>
</reference>
<dbReference type="AlphaFoldDB" id="A0A9W8EEQ2"/>